<gene>
    <name evidence="1" type="ORF">DR999_PMT20992</name>
</gene>
<dbReference type="EMBL" id="QXTE01000522">
    <property type="protein sequence ID" value="TFJ97184.1"/>
    <property type="molecule type" value="Genomic_DNA"/>
</dbReference>
<proteinExistence type="predicted"/>
<organism evidence="1 2">
    <name type="scientific">Platysternon megacephalum</name>
    <name type="common">big-headed turtle</name>
    <dbReference type="NCBI Taxonomy" id="55544"/>
    <lineage>
        <taxon>Eukaryota</taxon>
        <taxon>Metazoa</taxon>
        <taxon>Chordata</taxon>
        <taxon>Craniata</taxon>
        <taxon>Vertebrata</taxon>
        <taxon>Euteleostomi</taxon>
        <taxon>Archelosauria</taxon>
        <taxon>Testudinata</taxon>
        <taxon>Testudines</taxon>
        <taxon>Cryptodira</taxon>
        <taxon>Durocryptodira</taxon>
        <taxon>Testudinoidea</taxon>
        <taxon>Platysternidae</taxon>
        <taxon>Platysternon</taxon>
    </lineage>
</organism>
<evidence type="ECO:0000313" key="2">
    <source>
        <dbReference type="Proteomes" id="UP000297703"/>
    </source>
</evidence>
<keyword evidence="2" id="KW-1185">Reference proteome</keyword>
<accession>A0A4D9DIV4</accession>
<dbReference type="GO" id="GO:0016829">
    <property type="term" value="F:lyase activity"/>
    <property type="evidence" value="ECO:0007669"/>
    <property type="project" value="UniProtKB-KW"/>
</dbReference>
<reference evidence="1 2" key="1">
    <citation type="submission" date="2019-04" db="EMBL/GenBank/DDBJ databases">
        <title>Draft genome of the big-headed turtle Platysternon megacephalum.</title>
        <authorList>
            <person name="Gong S."/>
        </authorList>
    </citation>
    <scope>NUCLEOTIDE SEQUENCE [LARGE SCALE GENOMIC DNA]</scope>
    <source>
        <strain evidence="1">DO16091913</strain>
        <tissue evidence="1">Muscle</tissue>
    </source>
</reference>
<evidence type="ECO:0000313" key="1">
    <source>
        <dbReference type="EMBL" id="TFJ97184.1"/>
    </source>
</evidence>
<name>A0A4D9DIV4_9SAUR</name>
<sequence length="170" mass="19679">MHLNTHSGKTQKSTFWDLMINKCRLAGWHHTYKYQLSHKSWGISKCFFIDSGTVDIFIKTEATWALYIPVWLKPVLDLAEAIMRALFLRASFHGNCSKGIERPIHSPHFRVVLGISWLALHNSLICWPELTVEFFTEFCPQHCLTPGNGQWALVPWWLHARGSWPGRAIH</sequence>
<reference evidence="1 2" key="2">
    <citation type="submission" date="2019-04" db="EMBL/GenBank/DDBJ databases">
        <title>The genome sequence of big-headed turtle.</title>
        <authorList>
            <person name="Gong S."/>
        </authorList>
    </citation>
    <scope>NUCLEOTIDE SEQUENCE [LARGE SCALE GENOMIC DNA]</scope>
    <source>
        <strain evidence="1">DO16091913</strain>
        <tissue evidence="1">Muscle</tissue>
    </source>
</reference>
<dbReference type="AlphaFoldDB" id="A0A4D9DIV4"/>
<dbReference type="OrthoDB" id="1430630at2759"/>
<dbReference type="Proteomes" id="UP000297703">
    <property type="component" value="Unassembled WGS sequence"/>
</dbReference>
<protein>
    <submittedName>
        <fullName evidence="1">Argininosuccinate lyase</fullName>
    </submittedName>
</protein>
<comment type="caution">
    <text evidence="1">The sequence shown here is derived from an EMBL/GenBank/DDBJ whole genome shotgun (WGS) entry which is preliminary data.</text>
</comment>
<keyword evidence="1" id="KW-0456">Lyase</keyword>